<dbReference type="Proteomes" id="UP000189632">
    <property type="component" value="Chromosome"/>
</dbReference>
<organism evidence="1 2">
    <name type="scientific">Bartonella choladocola</name>
    <dbReference type="NCBI Taxonomy" id="2750995"/>
    <lineage>
        <taxon>Bacteria</taxon>
        <taxon>Pseudomonadati</taxon>
        <taxon>Pseudomonadota</taxon>
        <taxon>Alphaproteobacteria</taxon>
        <taxon>Hyphomicrobiales</taxon>
        <taxon>Bartonellaceae</taxon>
        <taxon>Bartonella</taxon>
    </lineage>
</organism>
<keyword evidence="2" id="KW-1185">Reference proteome</keyword>
<dbReference type="EMBL" id="CP015625">
    <property type="protein sequence ID" value="AQT47907.1"/>
    <property type="molecule type" value="Genomic_DNA"/>
</dbReference>
<name>A0A1U9MIW9_9HYPH</name>
<dbReference type="KEGG" id="bapi:BBC0122_018090"/>
<gene>
    <name evidence="1" type="ORF">BBC0122_018090</name>
</gene>
<reference evidence="1 2" key="1">
    <citation type="submission" date="2016-11" db="EMBL/GenBank/DDBJ databases">
        <title>Comparative genomics of Bartonella apis.</title>
        <authorList>
            <person name="Engel P."/>
        </authorList>
    </citation>
    <scope>NUCLEOTIDE SEQUENCE [LARGE SCALE GENOMIC DNA]</scope>
    <source>
        <strain evidence="1 2">BBC0122</strain>
    </source>
</reference>
<protein>
    <submittedName>
        <fullName evidence="1">Uncharacterized protein</fullName>
    </submittedName>
</protein>
<proteinExistence type="predicted"/>
<evidence type="ECO:0000313" key="2">
    <source>
        <dbReference type="Proteomes" id="UP000189632"/>
    </source>
</evidence>
<evidence type="ECO:0000313" key="1">
    <source>
        <dbReference type="EMBL" id="AQT47907.1"/>
    </source>
</evidence>
<accession>A0A1U9MIW9</accession>
<dbReference type="AlphaFoldDB" id="A0A1U9MIW9"/>
<sequence>MSNTAYLEQTGIAKPELLVSSPLLMLFNFPVEKTTLYGGAISTG</sequence>